<gene>
    <name evidence="1" type="ORF">O6P43_020827</name>
</gene>
<organism evidence="1 2">
    <name type="scientific">Quillaja saponaria</name>
    <name type="common">Soap bark tree</name>
    <dbReference type="NCBI Taxonomy" id="32244"/>
    <lineage>
        <taxon>Eukaryota</taxon>
        <taxon>Viridiplantae</taxon>
        <taxon>Streptophyta</taxon>
        <taxon>Embryophyta</taxon>
        <taxon>Tracheophyta</taxon>
        <taxon>Spermatophyta</taxon>
        <taxon>Magnoliopsida</taxon>
        <taxon>eudicotyledons</taxon>
        <taxon>Gunneridae</taxon>
        <taxon>Pentapetalae</taxon>
        <taxon>rosids</taxon>
        <taxon>fabids</taxon>
        <taxon>Fabales</taxon>
        <taxon>Quillajaceae</taxon>
        <taxon>Quillaja</taxon>
    </lineage>
</organism>
<name>A0AAD7PMM8_QUISA</name>
<evidence type="ECO:0000313" key="1">
    <source>
        <dbReference type="EMBL" id="KAJ7960374.1"/>
    </source>
</evidence>
<accession>A0AAD7PMM8</accession>
<dbReference type="Proteomes" id="UP001163823">
    <property type="component" value="Chromosome 8"/>
</dbReference>
<dbReference type="EMBL" id="JARAOO010000008">
    <property type="protein sequence ID" value="KAJ7960374.1"/>
    <property type="molecule type" value="Genomic_DNA"/>
</dbReference>
<reference evidence="1" key="1">
    <citation type="journal article" date="2023" name="Science">
        <title>Elucidation of the pathway for biosynthesis of saponin adjuvants from the soapbark tree.</title>
        <authorList>
            <person name="Reed J."/>
            <person name="Orme A."/>
            <person name="El-Demerdash A."/>
            <person name="Owen C."/>
            <person name="Martin L.B.B."/>
            <person name="Misra R.C."/>
            <person name="Kikuchi S."/>
            <person name="Rejzek M."/>
            <person name="Martin A.C."/>
            <person name="Harkess A."/>
            <person name="Leebens-Mack J."/>
            <person name="Louveau T."/>
            <person name="Stephenson M.J."/>
            <person name="Osbourn A."/>
        </authorList>
    </citation>
    <scope>NUCLEOTIDE SEQUENCE</scope>
    <source>
        <strain evidence="1">S10</strain>
    </source>
</reference>
<proteinExistence type="predicted"/>
<dbReference type="AlphaFoldDB" id="A0AAD7PMM8"/>
<keyword evidence="2" id="KW-1185">Reference proteome</keyword>
<comment type="caution">
    <text evidence="1">The sequence shown here is derived from an EMBL/GenBank/DDBJ whole genome shotgun (WGS) entry which is preliminary data.</text>
</comment>
<protein>
    <submittedName>
        <fullName evidence="1">Gamma-tubulin complex component</fullName>
    </submittedName>
</protein>
<evidence type="ECO:0000313" key="2">
    <source>
        <dbReference type="Proteomes" id="UP001163823"/>
    </source>
</evidence>
<sequence length="284" mass="31850">MSDAGSLPENDWSTGHLLKDYINLDGKHIDELRFYPLQYGQKVNGRQLGVLREVIPYYNTIIDSNNTLKAKVLCENKSEDVICTSSSLYKFQKQKFDYHCNFLGVNPLSVNPMLRRNASRHPMGMTGENFCTDHGKLPYFDFSTVEDPYRVCMDKLPNGSRHEHASAVPSFLNSSASATGSKINNHDERHGGDAVCITKVSSVNSHLDLKDHNVEDMSTIAYGGSSWASLLVSSRRPLTNAVTQSNSCCPHLGYHLTLLLTNAYFRKLCFSILTFVFLSNDLIR</sequence>